<sequence length="84" mass="9627">MEHFTTYNNHTWWVGSKHLEMFCHLQFLYPTLYSCVITQQMLTAVFSINNATALAKYSNNHAIRLVFAGALLHVHIGDPIPHLS</sequence>
<proteinExistence type="predicted"/>
<evidence type="ECO:0000313" key="1">
    <source>
        <dbReference type="EMBL" id="OCT64902.1"/>
    </source>
</evidence>
<dbReference type="AlphaFoldDB" id="A0A974C1W5"/>
<accession>A0A974C1W5</accession>
<gene>
    <name evidence="1" type="ORF">XELAEV_18041140mg</name>
</gene>
<dbReference type="EMBL" id="CM004481">
    <property type="protein sequence ID" value="OCT64902.1"/>
    <property type="molecule type" value="Genomic_DNA"/>
</dbReference>
<dbReference type="Proteomes" id="UP000694892">
    <property type="component" value="Chromosome 8S"/>
</dbReference>
<organism evidence="1 2">
    <name type="scientific">Xenopus laevis</name>
    <name type="common">African clawed frog</name>
    <dbReference type="NCBI Taxonomy" id="8355"/>
    <lineage>
        <taxon>Eukaryota</taxon>
        <taxon>Metazoa</taxon>
        <taxon>Chordata</taxon>
        <taxon>Craniata</taxon>
        <taxon>Vertebrata</taxon>
        <taxon>Euteleostomi</taxon>
        <taxon>Amphibia</taxon>
        <taxon>Batrachia</taxon>
        <taxon>Anura</taxon>
        <taxon>Pipoidea</taxon>
        <taxon>Pipidae</taxon>
        <taxon>Xenopodinae</taxon>
        <taxon>Xenopus</taxon>
        <taxon>Xenopus</taxon>
    </lineage>
</organism>
<reference evidence="2" key="1">
    <citation type="journal article" date="2016" name="Nature">
        <title>Genome evolution in the allotetraploid frog Xenopus laevis.</title>
        <authorList>
            <person name="Session A.M."/>
            <person name="Uno Y."/>
            <person name="Kwon T."/>
            <person name="Chapman J.A."/>
            <person name="Toyoda A."/>
            <person name="Takahashi S."/>
            <person name="Fukui A."/>
            <person name="Hikosaka A."/>
            <person name="Suzuki A."/>
            <person name="Kondo M."/>
            <person name="van Heeringen S.J."/>
            <person name="Quigley I."/>
            <person name="Heinz S."/>
            <person name="Ogino H."/>
            <person name="Ochi H."/>
            <person name="Hellsten U."/>
            <person name="Lyons J.B."/>
            <person name="Simakov O."/>
            <person name="Putnam N."/>
            <person name="Stites J."/>
            <person name="Kuroki Y."/>
            <person name="Tanaka T."/>
            <person name="Michiue T."/>
            <person name="Watanabe M."/>
            <person name="Bogdanovic O."/>
            <person name="Lister R."/>
            <person name="Georgiou G."/>
            <person name="Paranjpe S.S."/>
            <person name="van Kruijsbergen I."/>
            <person name="Shu S."/>
            <person name="Carlson J."/>
            <person name="Kinoshita T."/>
            <person name="Ohta Y."/>
            <person name="Mawaribuchi S."/>
            <person name="Jenkins J."/>
            <person name="Grimwood J."/>
            <person name="Schmutz J."/>
            <person name="Mitros T."/>
            <person name="Mozaffari S.V."/>
            <person name="Suzuki Y."/>
            <person name="Haramoto Y."/>
            <person name="Yamamoto T.S."/>
            <person name="Takagi C."/>
            <person name="Heald R."/>
            <person name="Miller K."/>
            <person name="Haudenschild C."/>
            <person name="Kitzman J."/>
            <person name="Nakayama T."/>
            <person name="Izutsu Y."/>
            <person name="Robert J."/>
            <person name="Fortriede J."/>
            <person name="Burns K."/>
            <person name="Lotay V."/>
            <person name="Karimi K."/>
            <person name="Yasuoka Y."/>
            <person name="Dichmann D.S."/>
            <person name="Flajnik M.F."/>
            <person name="Houston D.W."/>
            <person name="Shendure J."/>
            <person name="DuPasquier L."/>
            <person name="Vize P.D."/>
            <person name="Zorn A.M."/>
            <person name="Ito M."/>
            <person name="Marcotte E.M."/>
            <person name="Wallingford J.B."/>
            <person name="Ito Y."/>
            <person name="Asashima M."/>
            <person name="Ueno N."/>
            <person name="Matsuda Y."/>
            <person name="Veenstra G.J."/>
            <person name="Fujiyama A."/>
            <person name="Harland R.M."/>
            <person name="Taira M."/>
            <person name="Rokhsar D.S."/>
        </authorList>
    </citation>
    <scope>NUCLEOTIDE SEQUENCE [LARGE SCALE GENOMIC DNA]</scope>
    <source>
        <strain evidence="2">J</strain>
    </source>
</reference>
<protein>
    <submittedName>
        <fullName evidence="1">Uncharacterized protein</fullName>
    </submittedName>
</protein>
<name>A0A974C1W5_XENLA</name>
<evidence type="ECO:0000313" key="2">
    <source>
        <dbReference type="Proteomes" id="UP000694892"/>
    </source>
</evidence>